<gene>
    <name evidence="1" type="ORF">HF838_20315</name>
</gene>
<dbReference type="AlphaFoldDB" id="A0A848D4G4"/>
<sequence>MYVQERACEIFGFHQYVPARDKLRTIAETGMHNGKLAAKRALEKIRAKTKERKV</sequence>
<dbReference type="EMBL" id="JABAGO010000049">
    <property type="protein sequence ID" value="NMF00571.1"/>
    <property type="molecule type" value="Genomic_DNA"/>
</dbReference>
<dbReference type="Proteomes" id="UP000561326">
    <property type="component" value="Unassembled WGS sequence"/>
</dbReference>
<reference evidence="1 2" key="1">
    <citation type="submission" date="2020-04" db="EMBL/GenBank/DDBJ databases">
        <authorList>
            <person name="Hitch T.C.A."/>
            <person name="Wylensek D."/>
            <person name="Clavel T."/>
        </authorList>
    </citation>
    <scope>NUCLEOTIDE SEQUENCE [LARGE SCALE GENOMIC DNA]</scope>
    <source>
        <strain evidence="1 2">WB01_D5_05</strain>
    </source>
</reference>
<name>A0A848D4G4_ANEAE</name>
<accession>A0A848D4G4</accession>
<protein>
    <submittedName>
        <fullName evidence="1">LacI family transcriptional regulator</fullName>
    </submittedName>
</protein>
<evidence type="ECO:0000313" key="2">
    <source>
        <dbReference type="Proteomes" id="UP000561326"/>
    </source>
</evidence>
<dbReference type="OrthoDB" id="2643033at2"/>
<proteinExistence type="predicted"/>
<evidence type="ECO:0000313" key="1">
    <source>
        <dbReference type="EMBL" id="NMF00571.1"/>
    </source>
</evidence>
<comment type="caution">
    <text evidence="1">The sequence shown here is derived from an EMBL/GenBank/DDBJ whole genome shotgun (WGS) entry which is preliminary data.</text>
</comment>
<organism evidence="1 2">
    <name type="scientific">Aneurinibacillus aneurinilyticus</name>
    <name type="common">Bacillus aneurinolyticus</name>
    <dbReference type="NCBI Taxonomy" id="1391"/>
    <lineage>
        <taxon>Bacteria</taxon>
        <taxon>Bacillati</taxon>
        <taxon>Bacillota</taxon>
        <taxon>Bacilli</taxon>
        <taxon>Bacillales</taxon>
        <taxon>Paenibacillaceae</taxon>
        <taxon>Aneurinibacillus group</taxon>
        <taxon>Aneurinibacillus</taxon>
    </lineage>
</organism>